<name>A0ABS3Z720_9GAMM</name>
<dbReference type="Pfam" id="PF13407">
    <property type="entry name" value="Peripla_BP_4"/>
    <property type="match status" value="1"/>
</dbReference>
<dbReference type="PANTHER" id="PTHR46847">
    <property type="entry name" value="D-ALLOSE-BINDING PERIPLASMIC PROTEIN-RELATED"/>
    <property type="match status" value="1"/>
</dbReference>
<keyword evidence="6" id="KW-1185">Reference proteome</keyword>
<dbReference type="SUPFAM" id="SSF53822">
    <property type="entry name" value="Periplasmic binding protein-like I"/>
    <property type="match status" value="1"/>
</dbReference>
<keyword evidence="3" id="KW-0732">Signal</keyword>
<dbReference type="PANTHER" id="PTHR46847:SF1">
    <property type="entry name" value="D-ALLOSE-BINDING PERIPLASMIC PROTEIN-RELATED"/>
    <property type="match status" value="1"/>
</dbReference>
<proteinExistence type="inferred from homology"/>
<dbReference type="Proteomes" id="UP000810171">
    <property type="component" value="Unassembled WGS sequence"/>
</dbReference>
<dbReference type="Gene3D" id="3.40.50.2300">
    <property type="match status" value="2"/>
</dbReference>
<dbReference type="InterPro" id="IPR028082">
    <property type="entry name" value="Peripla_BP_I"/>
</dbReference>
<evidence type="ECO:0000259" key="4">
    <source>
        <dbReference type="Pfam" id="PF13407"/>
    </source>
</evidence>
<protein>
    <submittedName>
        <fullName evidence="5">Substrate-binding domain-containing protein</fullName>
    </submittedName>
</protein>
<comment type="caution">
    <text evidence="5">The sequence shown here is derived from an EMBL/GenBank/DDBJ whole genome shotgun (WGS) entry which is preliminary data.</text>
</comment>
<dbReference type="InterPro" id="IPR025997">
    <property type="entry name" value="SBP_2_dom"/>
</dbReference>
<reference evidence="5 6" key="1">
    <citation type="submission" date="2020-09" db="EMBL/GenBank/DDBJ databases">
        <authorList>
            <person name="Tanuku N.R.S."/>
        </authorList>
    </citation>
    <scope>NUCLEOTIDE SEQUENCE [LARGE SCALE GENOMIC DNA]</scope>
    <source>
        <strain evidence="5 6">AK62</strain>
    </source>
</reference>
<gene>
    <name evidence="5" type="ORF">H9C73_01990</name>
</gene>
<comment type="subcellular location">
    <subcellularLocation>
        <location evidence="1">Cell envelope</location>
    </subcellularLocation>
</comment>
<feature type="domain" description="Periplasmic binding protein" evidence="4">
    <location>
        <begin position="23"/>
        <end position="277"/>
    </location>
</feature>
<evidence type="ECO:0000313" key="5">
    <source>
        <dbReference type="EMBL" id="MBP0047492.1"/>
    </source>
</evidence>
<dbReference type="EMBL" id="JACVEW010000002">
    <property type="protein sequence ID" value="MBP0047492.1"/>
    <property type="molecule type" value="Genomic_DNA"/>
</dbReference>
<organism evidence="5 6">
    <name type="scientific">Marinobacterium alkalitolerans</name>
    <dbReference type="NCBI Taxonomy" id="1542925"/>
    <lineage>
        <taxon>Bacteria</taxon>
        <taxon>Pseudomonadati</taxon>
        <taxon>Pseudomonadota</taxon>
        <taxon>Gammaproteobacteria</taxon>
        <taxon>Oceanospirillales</taxon>
        <taxon>Oceanospirillaceae</taxon>
        <taxon>Marinobacterium</taxon>
    </lineage>
</organism>
<evidence type="ECO:0000256" key="3">
    <source>
        <dbReference type="ARBA" id="ARBA00022729"/>
    </source>
</evidence>
<comment type="similarity">
    <text evidence="2">Belongs to the bacterial solute-binding protein 2 family.</text>
</comment>
<evidence type="ECO:0000313" key="6">
    <source>
        <dbReference type="Proteomes" id="UP000810171"/>
    </source>
</evidence>
<evidence type="ECO:0000256" key="1">
    <source>
        <dbReference type="ARBA" id="ARBA00004196"/>
    </source>
</evidence>
<evidence type="ECO:0000256" key="2">
    <source>
        <dbReference type="ARBA" id="ARBA00007639"/>
    </source>
</evidence>
<accession>A0ABS3Z720</accession>
<sequence>MGILLLVSPFAAASEADAPPRLAYLVSDLRIPFWSIMAGGVEQQAKELGYSVEVLSADNSARKELENTARALHDEVAGIILSPTNSSAAVTVLDLAEKAGVPVVIADIGTQGGEYVSYIGSDNEQGARELGQVLVKALEARGWSEGGVGIVAIPQKRENGKARTRGFVDALSSSGFQAAGIRQQVDFSYTETYTFSRELIESDPNLRALWLQGSDRYQGALDAIRDAGKEGEVLLVCFDAEPEFIEMIRSGQLVGAGMQQPRLIGEKAVTTLHAYRQSEPVPKRQKLPVLAVSPQNIDDLLPTIEKNVLGTGPK</sequence>